<dbReference type="GO" id="GO:0016853">
    <property type="term" value="F:isomerase activity"/>
    <property type="evidence" value="ECO:0007669"/>
    <property type="project" value="InterPro"/>
</dbReference>
<evidence type="ECO:0000313" key="2">
    <source>
        <dbReference type="Proteomes" id="UP000046176"/>
    </source>
</evidence>
<evidence type="ECO:0000313" key="1">
    <source>
        <dbReference type="EMBL" id="CDZ32491.1"/>
    </source>
</evidence>
<dbReference type="SUPFAM" id="SSF74650">
    <property type="entry name" value="Galactose mutarotase-like"/>
    <property type="match status" value="1"/>
</dbReference>
<dbReference type="GO" id="GO:0005975">
    <property type="term" value="P:carbohydrate metabolic process"/>
    <property type="evidence" value="ECO:0007669"/>
    <property type="project" value="InterPro"/>
</dbReference>
<dbReference type="EMBL" id="CCRH01000003">
    <property type="protein sequence ID" value="CDZ32491.1"/>
    <property type="molecule type" value="Genomic_DNA"/>
</dbReference>
<proteinExistence type="predicted"/>
<dbReference type="InterPro" id="IPR014718">
    <property type="entry name" value="GH-type_carb-bd"/>
</dbReference>
<dbReference type="GO" id="GO:0030246">
    <property type="term" value="F:carbohydrate binding"/>
    <property type="evidence" value="ECO:0007669"/>
    <property type="project" value="InterPro"/>
</dbReference>
<sequence>MPSPDMTEKDWPSIRSGPLEARFLPENGGRMTHLVHDRLGDILVPTAGPEFEPLNWPKAGAYPLFPYHNKLLGAAFTHDGKRHEVLPHPALGTDAQHGPAHRRAWQVASLGTDRIELVLDYRADPDWPFDFRAVQRLVLGDDRLDIELSMTNTGQAAMPGGFGWHPYFAADLGRPASCDAGRIWPPGDAGVPDGTRSEARSAKMLPNEAHTLFLSDWQRATVVTNGGIEATVTAGPELKHLVAHRTADYVCLEPVSHVAGAFGFPPGSDSGLFVLRAGEQRSARFAFSFRIF</sequence>
<dbReference type="Pfam" id="PF01263">
    <property type="entry name" value="Aldose_epim"/>
    <property type="match status" value="1"/>
</dbReference>
<organism evidence="1 2">
    <name type="scientific">Neorhizobium galegae bv. officinalis</name>
    <dbReference type="NCBI Taxonomy" id="323656"/>
    <lineage>
        <taxon>Bacteria</taxon>
        <taxon>Pseudomonadati</taxon>
        <taxon>Pseudomonadota</taxon>
        <taxon>Alphaproteobacteria</taxon>
        <taxon>Hyphomicrobiales</taxon>
        <taxon>Rhizobiaceae</taxon>
        <taxon>Rhizobium/Agrobacterium group</taxon>
        <taxon>Neorhizobium</taxon>
    </lineage>
</organism>
<protein>
    <submittedName>
        <fullName evidence="1">Aldose 1-epimerase</fullName>
    </submittedName>
</protein>
<dbReference type="AlphaFoldDB" id="A0A0T7FC24"/>
<dbReference type="InterPro" id="IPR011013">
    <property type="entry name" value="Gal_mutarotase_sf_dom"/>
</dbReference>
<accession>A0A0T7FC24</accession>
<dbReference type="InterPro" id="IPR008183">
    <property type="entry name" value="Aldose_1/G6P_1-epimerase"/>
</dbReference>
<name>A0A0T7FC24_NEOGA</name>
<dbReference type="RefSeq" id="WP_046665531.1">
    <property type="nucleotide sequence ID" value="NZ_CCRH01000003.1"/>
</dbReference>
<reference evidence="1 2" key="1">
    <citation type="submission" date="2014-08" db="EMBL/GenBank/DDBJ databases">
        <authorList>
            <person name="Chen Y.-H."/>
        </authorList>
    </citation>
    <scope>NUCLEOTIDE SEQUENCE [LARGE SCALE GENOMIC DNA]</scope>
</reference>
<dbReference type="Proteomes" id="UP000046176">
    <property type="component" value="Unassembled WGS sequence"/>
</dbReference>
<gene>
    <name evidence="1" type="ORF">NGAL_HAMBI1145_12620</name>
</gene>
<dbReference type="Gene3D" id="2.70.98.10">
    <property type="match status" value="1"/>
</dbReference>